<dbReference type="InterPro" id="IPR003961">
    <property type="entry name" value="FN3_dom"/>
</dbReference>
<evidence type="ECO:0000259" key="1">
    <source>
        <dbReference type="PROSITE" id="PS50853"/>
    </source>
</evidence>
<dbReference type="InterPro" id="IPR013783">
    <property type="entry name" value="Ig-like_fold"/>
</dbReference>
<dbReference type="CDD" id="cd00063">
    <property type="entry name" value="FN3"/>
    <property type="match status" value="1"/>
</dbReference>
<sequence length="419" mass="44333">MTLHGICYFTEVSCGRFYTYSVYAVSPECNSQISQPKFVRTMPCPPTNVTAVHMCASDPVPVSWTHSGNAELFIAVASGSRGHRAECTTNETSCSLLGLQCGEVYTVIVVGADNNCTGLQSKPLSLKTDLQCGTNDLTVSWASSPLPLNYSVKAVTLDGSGPITCNTNNASCVLRGIQCGQTLNISCASSYTVQVRSQDSLCISVPIQTAATTVPCAPENVSTTTLCTTHSALITWVGSPGAVGHNVTLTGQDGHTHLCHTNSTTCHLTDLHCGETYSVTATPYSRTCTGTQSAPYSFRAGKHGYEVNFSLLSFSLHFVSEQKHETLLFFSPGLCAPSNTTVSPACEDSAISWTPVTGAEMYIATATADDGHNHTCSSNYSSSCNLTDLHCGETYAVSVVTVDQGCWSKPSSAVQLRTG</sequence>
<gene>
    <name evidence="2" type="ORF">XENOCAPTIV_014207</name>
</gene>
<dbReference type="Pfam" id="PF00041">
    <property type="entry name" value="fn3"/>
    <property type="match status" value="1"/>
</dbReference>
<reference evidence="2 3" key="1">
    <citation type="submission" date="2021-06" db="EMBL/GenBank/DDBJ databases">
        <authorList>
            <person name="Palmer J.M."/>
        </authorList>
    </citation>
    <scope>NUCLEOTIDE SEQUENCE [LARGE SCALE GENOMIC DNA]</scope>
    <source>
        <strain evidence="2 3">XC_2019</strain>
        <tissue evidence="2">Muscle</tissue>
    </source>
</reference>
<protein>
    <recommendedName>
        <fullName evidence="1">Fibronectin type-III domain-containing protein</fullName>
    </recommendedName>
</protein>
<organism evidence="2 3">
    <name type="scientific">Xenoophorus captivus</name>
    <dbReference type="NCBI Taxonomy" id="1517983"/>
    <lineage>
        <taxon>Eukaryota</taxon>
        <taxon>Metazoa</taxon>
        <taxon>Chordata</taxon>
        <taxon>Craniata</taxon>
        <taxon>Vertebrata</taxon>
        <taxon>Euteleostomi</taxon>
        <taxon>Actinopterygii</taxon>
        <taxon>Neopterygii</taxon>
        <taxon>Teleostei</taxon>
        <taxon>Neoteleostei</taxon>
        <taxon>Acanthomorphata</taxon>
        <taxon>Ovalentaria</taxon>
        <taxon>Atherinomorphae</taxon>
        <taxon>Cyprinodontiformes</taxon>
        <taxon>Goodeidae</taxon>
        <taxon>Xenoophorus</taxon>
    </lineage>
</organism>
<dbReference type="PANTHER" id="PTHR47135">
    <property type="entry name" value="FIBRONECTIN TYPE III DOMAIN-CONTAINING PROTEIN 7"/>
    <property type="match status" value="1"/>
</dbReference>
<accession>A0ABV0R3N0</accession>
<dbReference type="SUPFAM" id="SSF49265">
    <property type="entry name" value="Fibronectin type III"/>
    <property type="match status" value="4"/>
</dbReference>
<comment type="caution">
    <text evidence="2">The sequence shown here is derived from an EMBL/GenBank/DDBJ whole genome shotgun (WGS) entry which is preliminary data.</text>
</comment>
<dbReference type="EMBL" id="JAHRIN010033903">
    <property type="protein sequence ID" value="MEQ2202743.1"/>
    <property type="molecule type" value="Genomic_DNA"/>
</dbReference>
<feature type="domain" description="Fibronectin type-III" evidence="1">
    <location>
        <begin position="217"/>
        <end position="303"/>
    </location>
</feature>
<proteinExistence type="predicted"/>
<keyword evidence="3" id="KW-1185">Reference proteome</keyword>
<feature type="domain" description="Fibronectin type-III" evidence="1">
    <location>
        <begin position="336"/>
        <end position="419"/>
    </location>
</feature>
<name>A0ABV0R3N0_9TELE</name>
<dbReference type="PROSITE" id="PS50853">
    <property type="entry name" value="FN3"/>
    <property type="match status" value="2"/>
</dbReference>
<evidence type="ECO:0000313" key="3">
    <source>
        <dbReference type="Proteomes" id="UP001434883"/>
    </source>
</evidence>
<dbReference type="Gene3D" id="2.60.40.10">
    <property type="entry name" value="Immunoglobulins"/>
    <property type="match status" value="2"/>
</dbReference>
<evidence type="ECO:0000313" key="2">
    <source>
        <dbReference type="EMBL" id="MEQ2202743.1"/>
    </source>
</evidence>
<dbReference type="InterPro" id="IPR036116">
    <property type="entry name" value="FN3_sf"/>
</dbReference>
<dbReference type="Proteomes" id="UP001434883">
    <property type="component" value="Unassembled WGS sequence"/>
</dbReference>